<feature type="non-terminal residue" evidence="4">
    <location>
        <position position="1"/>
    </location>
</feature>
<dbReference type="InterPro" id="IPR056884">
    <property type="entry name" value="NPHP3-like_N"/>
</dbReference>
<feature type="domain" description="GPI inositol-deacylase winged helix" evidence="2">
    <location>
        <begin position="354"/>
        <end position="430"/>
    </location>
</feature>
<evidence type="ECO:0000259" key="2">
    <source>
        <dbReference type="Pfam" id="PF22939"/>
    </source>
</evidence>
<dbReference type="PANTHER" id="PTHR10039">
    <property type="entry name" value="AMELOGENIN"/>
    <property type="match status" value="1"/>
</dbReference>
<evidence type="ECO:0000313" key="4">
    <source>
        <dbReference type="EMBL" id="TVY50823.1"/>
    </source>
</evidence>
<dbReference type="Gene3D" id="3.40.50.300">
    <property type="entry name" value="P-loop containing nucleotide triphosphate hydrolases"/>
    <property type="match status" value="1"/>
</dbReference>
<evidence type="ECO:0000256" key="1">
    <source>
        <dbReference type="ARBA" id="ARBA00022737"/>
    </source>
</evidence>
<protein>
    <submittedName>
        <fullName evidence="4">Vegetative incompatibility protein HET-E-1</fullName>
    </submittedName>
</protein>
<dbReference type="InterPro" id="IPR054471">
    <property type="entry name" value="GPIID_WHD"/>
</dbReference>
<feature type="non-terminal residue" evidence="4">
    <location>
        <position position="566"/>
    </location>
</feature>
<evidence type="ECO:0000313" key="5">
    <source>
        <dbReference type="Proteomes" id="UP000481288"/>
    </source>
</evidence>
<keyword evidence="1" id="KW-0677">Repeat</keyword>
<sequence>QAALLHFQQYQSDSQATRLHIEQYERDRLETSSIQKRREQDELDRKYLKVLEWFSAAPSTLEDHNTFHGIRSNGSGDWILKHEKIQNWYELETPISSILWLNGIPGAGKTVLASVIIDACLENKACTTAYFYCKENDTEKNHCISVFRGLLQQLLGQCKELVPYCYDKVSSTGELTLTTTTLAEQLLKVFFEKLGRQCVVIDGLDECGPAQRKLLLSFFSKMVDHCDERDPGKLRVLFVSQVSIDIEKALQSATIMRLTAKDNKNDITTYVGHWCTEIQQKYDLESSTVEFIRESTCLRASGMFLFAKLVLDHLYALETKENILNEIKIYGFPEGLEEAIIRRLKQQLKQEQWSIACKLLGWMVCAKRPLNWREIQSVVSMDTQNQSIDLDKRKLRSNIQDYCGSLIQVSDGDRVELVHTTAKMYVIDSGYVNRPTVEFNLAAICLQYLTFECFGNDISPDNLRSNAMTGILAFQDYAVAKWAEHIRCIVKGTPNISETDADSQTAIQEMERGLEDFVDCYQDDLQEAHCQTKPSKNVKHFENSDFSRICCMCGAIYIATMRKGHK</sequence>
<name>A0A7D8UWS1_9HELO</name>
<dbReference type="EMBL" id="QGMG01000993">
    <property type="protein sequence ID" value="TVY50823.1"/>
    <property type="molecule type" value="Genomic_DNA"/>
</dbReference>
<evidence type="ECO:0000259" key="3">
    <source>
        <dbReference type="Pfam" id="PF24883"/>
    </source>
</evidence>
<dbReference type="Pfam" id="PF24883">
    <property type="entry name" value="NPHP3_N"/>
    <property type="match status" value="1"/>
</dbReference>
<dbReference type="SUPFAM" id="SSF52540">
    <property type="entry name" value="P-loop containing nucleoside triphosphate hydrolases"/>
    <property type="match status" value="1"/>
</dbReference>
<keyword evidence="5" id="KW-1185">Reference proteome</keyword>
<gene>
    <name evidence="4" type="primary">HET-E1_14</name>
    <name evidence="4" type="ORF">LCER1_G009151</name>
</gene>
<dbReference type="OrthoDB" id="21416at2759"/>
<dbReference type="Pfam" id="PF22939">
    <property type="entry name" value="WHD_GPIID"/>
    <property type="match status" value="1"/>
</dbReference>
<accession>A0A7D8UWS1</accession>
<reference evidence="4 5" key="1">
    <citation type="submission" date="2018-05" db="EMBL/GenBank/DDBJ databases">
        <title>Whole genome sequencing for identification of molecular markers to develop diagnostic detection tools for the regulated plant pathogen Lachnellula willkommii.</title>
        <authorList>
            <person name="Giroux E."/>
            <person name="Bilodeau G."/>
        </authorList>
    </citation>
    <scope>NUCLEOTIDE SEQUENCE [LARGE SCALE GENOMIC DNA]</scope>
    <source>
        <strain evidence="4 5">CBS 625.97</strain>
    </source>
</reference>
<dbReference type="InterPro" id="IPR027417">
    <property type="entry name" value="P-loop_NTPase"/>
</dbReference>
<organism evidence="4 5">
    <name type="scientific">Lachnellula cervina</name>
    <dbReference type="NCBI Taxonomy" id="1316786"/>
    <lineage>
        <taxon>Eukaryota</taxon>
        <taxon>Fungi</taxon>
        <taxon>Dikarya</taxon>
        <taxon>Ascomycota</taxon>
        <taxon>Pezizomycotina</taxon>
        <taxon>Leotiomycetes</taxon>
        <taxon>Helotiales</taxon>
        <taxon>Lachnaceae</taxon>
        <taxon>Lachnellula</taxon>
    </lineage>
</organism>
<dbReference type="Proteomes" id="UP000481288">
    <property type="component" value="Unassembled WGS sequence"/>
</dbReference>
<comment type="caution">
    <text evidence="4">The sequence shown here is derived from an EMBL/GenBank/DDBJ whole genome shotgun (WGS) entry which is preliminary data.</text>
</comment>
<dbReference type="PANTHER" id="PTHR10039:SF14">
    <property type="entry name" value="NACHT DOMAIN-CONTAINING PROTEIN"/>
    <property type="match status" value="1"/>
</dbReference>
<dbReference type="AlphaFoldDB" id="A0A7D8UWS1"/>
<proteinExistence type="predicted"/>
<feature type="domain" description="Nephrocystin 3-like N-terminal" evidence="3">
    <location>
        <begin position="74"/>
        <end position="240"/>
    </location>
</feature>